<organism evidence="2 3">
    <name type="scientific">Nostocoides veronense</name>
    <dbReference type="NCBI Taxonomy" id="330836"/>
    <lineage>
        <taxon>Bacteria</taxon>
        <taxon>Bacillati</taxon>
        <taxon>Actinomycetota</taxon>
        <taxon>Actinomycetes</taxon>
        <taxon>Micrococcales</taxon>
        <taxon>Intrasporangiaceae</taxon>
        <taxon>Nostocoides</taxon>
    </lineage>
</organism>
<accession>A0ABN2LEM4</accession>
<name>A0ABN2LEM4_9MICO</name>
<gene>
    <name evidence="2" type="ORF">GCM10009811_07520</name>
</gene>
<dbReference type="EMBL" id="BAAAPO010000015">
    <property type="protein sequence ID" value="GAA1784900.1"/>
    <property type="molecule type" value="Genomic_DNA"/>
</dbReference>
<feature type="domain" description="CARDB" evidence="1">
    <location>
        <begin position="74"/>
        <end position="134"/>
    </location>
</feature>
<keyword evidence="3" id="KW-1185">Reference proteome</keyword>
<dbReference type="Pfam" id="PF07705">
    <property type="entry name" value="CARDB"/>
    <property type="match status" value="1"/>
</dbReference>
<reference evidence="2 3" key="1">
    <citation type="journal article" date="2019" name="Int. J. Syst. Evol. Microbiol.">
        <title>The Global Catalogue of Microorganisms (GCM) 10K type strain sequencing project: providing services to taxonomists for standard genome sequencing and annotation.</title>
        <authorList>
            <consortium name="The Broad Institute Genomics Platform"/>
            <consortium name="The Broad Institute Genome Sequencing Center for Infectious Disease"/>
            <person name="Wu L."/>
            <person name="Ma J."/>
        </authorList>
    </citation>
    <scope>NUCLEOTIDE SEQUENCE [LARGE SCALE GENOMIC DNA]</scope>
    <source>
        <strain evidence="2 3">JCM 15592</strain>
    </source>
</reference>
<sequence>MEETTAGFLFSYNAAVPIAAGGGLTSMIEVGVYQFTHMTQPLNLTASIPGAAGGETDTSNNSTTTTLQPTYVPTPDLIIAATSPSTTFTQGSSVVVTYPVTNQGDRATYGVNGPITVYTQLPPDCTVDTSALPSGWTVTTPPITKLFSRRPTNLRPLARLTSC</sequence>
<protein>
    <recommendedName>
        <fullName evidence="1">CARDB domain-containing protein</fullName>
    </recommendedName>
</protein>
<evidence type="ECO:0000313" key="2">
    <source>
        <dbReference type="EMBL" id="GAA1784900.1"/>
    </source>
</evidence>
<evidence type="ECO:0000259" key="1">
    <source>
        <dbReference type="Pfam" id="PF07705"/>
    </source>
</evidence>
<comment type="caution">
    <text evidence="2">The sequence shown here is derived from an EMBL/GenBank/DDBJ whole genome shotgun (WGS) entry which is preliminary data.</text>
</comment>
<evidence type="ECO:0000313" key="3">
    <source>
        <dbReference type="Proteomes" id="UP001499938"/>
    </source>
</evidence>
<proteinExistence type="predicted"/>
<dbReference type="InterPro" id="IPR011635">
    <property type="entry name" value="CARDB"/>
</dbReference>
<dbReference type="Proteomes" id="UP001499938">
    <property type="component" value="Unassembled WGS sequence"/>
</dbReference>